<name>A0A0P6X9G1_9CHLR</name>
<comment type="caution">
    <text evidence="1">The sequence shown here is derived from an EMBL/GenBank/DDBJ whole genome shotgun (WGS) entry which is preliminary data.</text>
</comment>
<organism evidence="1 2">
    <name type="scientific">Leptolinea tardivitalis</name>
    <dbReference type="NCBI Taxonomy" id="229920"/>
    <lineage>
        <taxon>Bacteria</taxon>
        <taxon>Bacillati</taxon>
        <taxon>Chloroflexota</taxon>
        <taxon>Anaerolineae</taxon>
        <taxon>Anaerolineales</taxon>
        <taxon>Anaerolineaceae</taxon>
        <taxon>Leptolinea</taxon>
    </lineage>
</organism>
<sequence>MDNSKQLPVIAFDMDGTLMTHQDAIHPKDIELLTMADPPAIFVPTTGRSLYAIRRIFSEFKICNGSPLSFPMVLQNGSLIYNPGEKLLRYTPLELSTQNELIRLFKTQPDVAFLLFSEDRLRLLNATEFGLSETRRYMFDPEIYDDDAPAVACSKILCIGQDPEKVREIREMVRDFNLEVALSKPTILEFNAPGVNKGSGLEYLVEANGWDKHRVFCAGDGDNDLEMFRRFDISFTPSTSSEEIKKRVTHVIDTHRDGLLSSILHTIEREKI</sequence>
<dbReference type="GO" id="GO:0000287">
    <property type="term" value="F:magnesium ion binding"/>
    <property type="evidence" value="ECO:0007669"/>
    <property type="project" value="TreeGrafter"/>
</dbReference>
<reference evidence="1 2" key="1">
    <citation type="submission" date="2015-07" db="EMBL/GenBank/DDBJ databases">
        <title>Genome sequence of Leptolinea tardivitalis DSM 16556.</title>
        <authorList>
            <person name="Hemp J."/>
            <person name="Ward L.M."/>
            <person name="Pace L.A."/>
            <person name="Fischer W.W."/>
        </authorList>
    </citation>
    <scope>NUCLEOTIDE SEQUENCE [LARGE SCALE GENOMIC DNA]</scope>
    <source>
        <strain evidence="1 2">YMTK-2</strain>
    </source>
</reference>
<dbReference type="InterPro" id="IPR006379">
    <property type="entry name" value="HAD-SF_hydro_IIB"/>
</dbReference>
<dbReference type="GO" id="GO:0005829">
    <property type="term" value="C:cytosol"/>
    <property type="evidence" value="ECO:0007669"/>
    <property type="project" value="TreeGrafter"/>
</dbReference>
<dbReference type="AlphaFoldDB" id="A0A0P6X9G1"/>
<dbReference type="InterPro" id="IPR023214">
    <property type="entry name" value="HAD_sf"/>
</dbReference>
<dbReference type="NCBIfam" id="TIGR01484">
    <property type="entry name" value="HAD-SF-IIB"/>
    <property type="match status" value="1"/>
</dbReference>
<dbReference type="Gene3D" id="3.40.50.1000">
    <property type="entry name" value="HAD superfamily/HAD-like"/>
    <property type="match status" value="1"/>
</dbReference>
<dbReference type="PANTHER" id="PTHR10000">
    <property type="entry name" value="PHOSPHOSERINE PHOSPHATASE"/>
    <property type="match status" value="1"/>
</dbReference>
<dbReference type="SUPFAM" id="SSF56784">
    <property type="entry name" value="HAD-like"/>
    <property type="match status" value="1"/>
</dbReference>
<dbReference type="GO" id="GO:0016791">
    <property type="term" value="F:phosphatase activity"/>
    <property type="evidence" value="ECO:0007669"/>
    <property type="project" value="TreeGrafter"/>
</dbReference>
<dbReference type="PANTHER" id="PTHR10000:SF8">
    <property type="entry name" value="HAD SUPERFAMILY HYDROLASE-LIKE, TYPE 3"/>
    <property type="match status" value="1"/>
</dbReference>
<keyword evidence="2" id="KW-1185">Reference proteome</keyword>
<accession>A0A0P6X9G1</accession>
<dbReference type="Proteomes" id="UP000050430">
    <property type="component" value="Unassembled WGS sequence"/>
</dbReference>
<evidence type="ECO:0000313" key="1">
    <source>
        <dbReference type="EMBL" id="KPL71049.1"/>
    </source>
</evidence>
<dbReference type="OrthoDB" id="9806027at2"/>
<dbReference type="RefSeq" id="WP_062422785.1">
    <property type="nucleotide sequence ID" value="NZ_BBYA01000011.1"/>
</dbReference>
<dbReference type="Gene3D" id="3.30.1240.10">
    <property type="match status" value="1"/>
</dbReference>
<dbReference type="Pfam" id="PF08282">
    <property type="entry name" value="Hydrolase_3"/>
    <property type="match status" value="1"/>
</dbReference>
<evidence type="ECO:0000313" key="2">
    <source>
        <dbReference type="Proteomes" id="UP000050430"/>
    </source>
</evidence>
<protein>
    <recommendedName>
        <fullName evidence="3">Haloacid dehalogenase</fullName>
    </recommendedName>
</protein>
<dbReference type="EMBL" id="LGCK01000012">
    <property type="protein sequence ID" value="KPL71049.1"/>
    <property type="molecule type" value="Genomic_DNA"/>
</dbReference>
<dbReference type="STRING" id="229920.ADM99_12245"/>
<proteinExistence type="predicted"/>
<evidence type="ECO:0008006" key="3">
    <source>
        <dbReference type="Google" id="ProtNLM"/>
    </source>
</evidence>
<gene>
    <name evidence="1" type="ORF">ADM99_12245</name>
</gene>
<dbReference type="InterPro" id="IPR036412">
    <property type="entry name" value="HAD-like_sf"/>
</dbReference>